<evidence type="ECO:0000256" key="3">
    <source>
        <dbReference type="ARBA" id="ARBA00022475"/>
    </source>
</evidence>
<dbReference type="GO" id="GO:0015628">
    <property type="term" value="P:protein secretion by the type II secretion system"/>
    <property type="evidence" value="ECO:0007669"/>
    <property type="project" value="InterPro"/>
</dbReference>
<dbReference type="GO" id="GO:0030420">
    <property type="term" value="P:establishment of competence for transformation"/>
    <property type="evidence" value="ECO:0007669"/>
    <property type="project" value="UniProtKB-KW"/>
</dbReference>
<dbReference type="GO" id="GO:0009986">
    <property type="term" value="C:cell surface"/>
    <property type="evidence" value="ECO:0007669"/>
    <property type="project" value="UniProtKB-SubCell"/>
</dbReference>
<evidence type="ECO:0000256" key="10">
    <source>
        <dbReference type="SAM" id="Phobius"/>
    </source>
</evidence>
<dbReference type="Pfam" id="PF07963">
    <property type="entry name" value="N_methyl"/>
    <property type="match status" value="1"/>
</dbReference>
<reference evidence="11" key="1">
    <citation type="submission" date="2023-07" db="EMBL/GenBank/DDBJ databases">
        <title>Between Cages and Wild: Unraveling the Impact of Captivity on Animal Microbiomes and Antimicrobial Resistance.</title>
        <authorList>
            <person name="Schmartz G.P."/>
            <person name="Rehner J."/>
            <person name="Schuff M.J."/>
            <person name="Becker S.L."/>
            <person name="Kravczyk M."/>
            <person name="Gurevich A."/>
            <person name="Francke R."/>
            <person name="Mueller R."/>
            <person name="Keller V."/>
            <person name="Keller A."/>
        </authorList>
    </citation>
    <scope>NUCLEOTIDE SEQUENCE</scope>
    <source>
        <strain evidence="11">S39M_St_73</strain>
    </source>
</reference>
<dbReference type="InterPro" id="IPR000983">
    <property type="entry name" value="Bac_GSPG_pilin"/>
</dbReference>
<name>A0AA43RNN0_9LACT</name>
<sequence>MKILHRFEEDETGFTLLEMLIVLFVLGLLLLVIIPNVTKHQDSAETKGDAAFAATVQTQVDLYKMDTGSTPTTFGELASGEDPYLNQDQLSEATENLALSNGKVTLTVRP</sequence>
<protein>
    <submittedName>
        <fullName evidence="11">Competence type IV pilus major pilin ComGC</fullName>
    </submittedName>
</protein>
<dbReference type="NCBIfam" id="TIGR02532">
    <property type="entry name" value="IV_pilin_GFxxxE"/>
    <property type="match status" value="1"/>
</dbReference>
<dbReference type="SUPFAM" id="SSF54523">
    <property type="entry name" value="Pili subunits"/>
    <property type="match status" value="1"/>
</dbReference>
<evidence type="ECO:0000256" key="6">
    <source>
        <dbReference type="ARBA" id="ARBA00022989"/>
    </source>
</evidence>
<comment type="similarity">
    <text evidence="9">Belongs to the ComGC family.</text>
</comment>
<keyword evidence="8" id="KW-0178">Competence</keyword>
<organism evidence="11 12">
    <name type="scientific">Atopococcus tabaci</name>
    <dbReference type="NCBI Taxonomy" id="269774"/>
    <lineage>
        <taxon>Bacteria</taxon>
        <taxon>Bacillati</taxon>
        <taxon>Bacillota</taxon>
        <taxon>Bacilli</taxon>
        <taxon>Lactobacillales</taxon>
        <taxon>Carnobacteriaceae</taxon>
        <taxon>Atopococcus</taxon>
    </lineage>
</organism>
<evidence type="ECO:0000256" key="8">
    <source>
        <dbReference type="ARBA" id="ARBA00023287"/>
    </source>
</evidence>
<dbReference type="Proteomes" id="UP001171751">
    <property type="component" value="Unassembled WGS sequence"/>
</dbReference>
<evidence type="ECO:0000256" key="9">
    <source>
        <dbReference type="ARBA" id="ARBA00043982"/>
    </source>
</evidence>
<evidence type="ECO:0000256" key="4">
    <source>
        <dbReference type="ARBA" id="ARBA00022481"/>
    </source>
</evidence>
<keyword evidence="3" id="KW-1003">Cell membrane</keyword>
<dbReference type="NCBIfam" id="NF040999">
    <property type="entry name" value="pilin_ComGC"/>
    <property type="match status" value="1"/>
</dbReference>
<evidence type="ECO:0000256" key="7">
    <source>
        <dbReference type="ARBA" id="ARBA00023136"/>
    </source>
</evidence>
<dbReference type="EMBL" id="JAUNQW010000003">
    <property type="protein sequence ID" value="MDO5456955.1"/>
    <property type="molecule type" value="Genomic_DNA"/>
</dbReference>
<dbReference type="PRINTS" id="PR00813">
    <property type="entry name" value="BCTERIALGSPG"/>
</dbReference>
<feature type="transmembrane region" description="Helical" evidence="10">
    <location>
        <begin position="12"/>
        <end position="34"/>
    </location>
</feature>
<dbReference type="Gene3D" id="3.30.700.10">
    <property type="entry name" value="Glycoprotein, Type 4 Pilin"/>
    <property type="match status" value="1"/>
</dbReference>
<dbReference type="InterPro" id="IPR045584">
    <property type="entry name" value="Pilin-like"/>
</dbReference>
<keyword evidence="7 10" id="KW-0472">Membrane</keyword>
<keyword evidence="12" id="KW-1185">Reference proteome</keyword>
<dbReference type="InterPro" id="IPR016940">
    <property type="entry name" value="ComGC"/>
</dbReference>
<keyword evidence="4" id="KW-0488">Methylation</keyword>
<evidence type="ECO:0000256" key="1">
    <source>
        <dbReference type="ARBA" id="ARBA00004162"/>
    </source>
</evidence>
<keyword evidence="6 10" id="KW-1133">Transmembrane helix</keyword>
<comment type="caution">
    <text evidence="11">The sequence shown here is derived from an EMBL/GenBank/DDBJ whole genome shotgun (WGS) entry which is preliminary data.</text>
</comment>
<evidence type="ECO:0000313" key="11">
    <source>
        <dbReference type="EMBL" id="MDO5456955.1"/>
    </source>
</evidence>
<dbReference type="GO" id="GO:0015627">
    <property type="term" value="C:type II protein secretion system complex"/>
    <property type="evidence" value="ECO:0007669"/>
    <property type="project" value="InterPro"/>
</dbReference>
<dbReference type="GO" id="GO:0005886">
    <property type="term" value="C:plasma membrane"/>
    <property type="evidence" value="ECO:0007669"/>
    <property type="project" value="UniProtKB-SubCell"/>
</dbReference>
<proteinExistence type="inferred from homology"/>
<evidence type="ECO:0000256" key="2">
    <source>
        <dbReference type="ARBA" id="ARBA00004241"/>
    </source>
</evidence>
<dbReference type="AlphaFoldDB" id="A0AA43RNN0"/>
<evidence type="ECO:0000256" key="5">
    <source>
        <dbReference type="ARBA" id="ARBA00022692"/>
    </source>
</evidence>
<gene>
    <name evidence="11" type="primary">comGC</name>
    <name evidence="11" type="ORF">Q4F26_01285</name>
</gene>
<dbReference type="PROSITE" id="PS00409">
    <property type="entry name" value="PROKAR_NTER_METHYL"/>
    <property type="match status" value="1"/>
</dbReference>
<comment type="subcellular location">
    <subcellularLocation>
        <location evidence="1">Cell membrane</location>
        <topology evidence="1">Single-pass membrane protein</topology>
    </subcellularLocation>
    <subcellularLocation>
        <location evidence="2">Cell surface</location>
    </subcellularLocation>
</comment>
<dbReference type="PIRSF" id="PIRSF029928">
    <property type="entry name" value="Late_competence_ComGC"/>
    <property type="match status" value="1"/>
</dbReference>
<dbReference type="InterPro" id="IPR012902">
    <property type="entry name" value="N_methyl_site"/>
</dbReference>
<keyword evidence="5 10" id="KW-0812">Transmembrane</keyword>
<evidence type="ECO:0000313" key="12">
    <source>
        <dbReference type="Proteomes" id="UP001171751"/>
    </source>
</evidence>
<accession>A0AA43RNN0</accession>